<evidence type="ECO:0000313" key="2">
    <source>
        <dbReference type="EMBL" id="MBR7781561.1"/>
    </source>
</evidence>
<accession>A0A941DP69</accession>
<dbReference type="Gene3D" id="1.20.1260.10">
    <property type="match status" value="1"/>
</dbReference>
<dbReference type="InterPro" id="IPR012347">
    <property type="entry name" value="Ferritin-like"/>
</dbReference>
<dbReference type="AlphaFoldDB" id="A0A941DP69"/>
<dbReference type="EMBL" id="JAGSPN010000003">
    <property type="protein sequence ID" value="MBR7781561.1"/>
    <property type="molecule type" value="Genomic_DNA"/>
</dbReference>
<dbReference type="InterPro" id="IPR026820">
    <property type="entry name" value="VioB/RebD_dom"/>
</dbReference>
<protein>
    <recommendedName>
        <fullName evidence="1">Iminophenyl-pyruvate dimer synthase domain-containing protein</fullName>
    </recommendedName>
</protein>
<dbReference type="RefSeq" id="WP_212686919.1">
    <property type="nucleotide sequence ID" value="NZ_JAGSPN010000003.1"/>
</dbReference>
<dbReference type="Pfam" id="PF12902">
    <property type="entry name" value="Ferritin-like"/>
    <property type="match status" value="1"/>
</dbReference>
<gene>
    <name evidence="2" type="ORF">KDM89_05390</name>
</gene>
<sequence>MYAALPEAPQEAIKNRPLDLLATDTAAVRAIAQAAVSVELFTIPLYMTSMYSIQGTHQINSKGNTFYKGREWPGLAPTARPHTANQKAFNIIFSVFIQEMLHLQMAANLATAIGVTPDFTSGSGLQNKNRGWTCYGENNSVIPCIVNLKDTHSYQHVRVNLEALNHNQADLFLAIEQPEKQAREQLRANAHKYFPQVPFAGWTPAKGFTDLPMFGTIGYMYECYAKYISIEYTDGQTLWDKLFVRTAVQQDMFNVRSGPGGSHPEAEYPKFKTLFDPEDKLSDQHTKAIDMMCAITDQGEGNATGIGFYRRHHLLKVVQPDYRESDSALKVDYPSYNGDGKPVESATAVARFDSAAYDHYERFMTVKAILESTSEIVGERLITWEQWHAAGHVWTKEMLTNHEYHAETAHKNIPAPEDVAGALNRLKLAKATYQTLSQVSAGSIYGITSVLNTYWQNQKQDFPYPSMVGSGDRISICWAITGKAPDLSVDVPLPDPAVLYHACQGMDLNAGAKDQNCAAIAVYHTCRGSNGCHAQGGCGFVQPDSGGGSCGGSSCGQSAKAAAPTAVHGQNLCGGPKPPASLYSAPSDNKCKSFGGCAVPISASQLFPSSGAMQLYNFADTPEHKSEPLPASDNLNFANGDAVYDIAWAAYQRVMKERGLPVADKPAPTDLRIAMPPST</sequence>
<name>A0A941DP69_9BURK</name>
<feature type="domain" description="Iminophenyl-pyruvate dimer synthase" evidence="1">
    <location>
        <begin position="33"/>
        <end position="305"/>
    </location>
</feature>
<proteinExistence type="predicted"/>
<organism evidence="2 3">
    <name type="scientific">Undibacterium luofuense</name>
    <dbReference type="NCBI Taxonomy" id="2828733"/>
    <lineage>
        <taxon>Bacteria</taxon>
        <taxon>Pseudomonadati</taxon>
        <taxon>Pseudomonadota</taxon>
        <taxon>Betaproteobacteria</taxon>
        <taxon>Burkholderiales</taxon>
        <taxon>Oxalobacteraceae</taxon>
        <taxon>Undibacterium</taxon>
    </lineage>
</organism>
<reference evidence="2" key="1">
    <citation type="submission" date="2021-04" db="EMBL/GenBank/DDBJ databases">
        <title>novel species isolated from subtropical streams in China.</title>
        <authorList>
            <person name="Lu H."/>
        </authorList>
    </citation>
    <scope>NUCLEOTIDE SEQUENCE</scope>
    <source>
        <strain evidence="2">LFS511W</strain>
    </source>
</reference>
<dbReference type="Proteomes" id="UP000680067">
    <property type="component" value="Unassembled WGS sequence"/>
</dbReference>
<evidence type="ECO:0000313" key="3">
    <source>
        <dbReference type="Proteomes" id="UP000680067"/>
    </source>
</evidence>
<comment type="caution">
    <text evidence="2">The sequence shown here is derived from an EMBL/GenBank/DDBJ whole genome shotgun (WGS) entry which is preliminary data.</text>
</comment>
<keyword evidence="3" id="KW-1185">Reference proteome</keyword>
<evidence type="ECO:0000259" key="1">
    <source>
        <dbReference type="Pfam" id="PF12902"/>
    </source>
</evidence>